<feature type="compositionally biased region" description="Low complexity" evidence="1">
    <location>
        <begin position="1446"/>
        <end position="1464"/>
    </location>
</feature>
<feature type="region of interest" description="Disordered" evidence="1">
    <location>
        <begin position="576"/>
        <end position="607"/>
    </location>
</feature>
<comment type="caution">
    <text evidence="3">The sequence shown here is derived from an EMBL/GenBank/DDBJ whole genome shotgun (WGS) entry which is preliminary data.</text>
</comment>
<feature type="region of interest" description="Disordered" evidence="1">
    <location>
        <begin position="1191"/>
        <end position="1215"/>
    </location>
</feature>
<accession>A0A813MBG2</accession>
<feature type="region of interest" description="Disordered" evidence="1">
    <location>
        <begin position="455"/>
        <end position="487"/>
    </location>
</feature>
<gene>
    <name evidence="3" type="ORF">OXX778_LOCUS598</name>
</gene>
<organism evidence="3 4">
    <name type="scientific">Brachionus calyciflorus</name>
    <dbReference type="NCBI Taxonomy" id="104777"/>
    <lineage>
        <taxon>Eukaryota</taxon>
        <taxon>Metazoa</taxon>
        <taxon>Spiralia</taxon>
        <taxon>Gnathifera</taxon>
        <taxon>Rotifera</taxon>
        <taxon>Eurotatoria</taxon>
        <taxon>Monogononta</taxon>
        <taxon>Pseudotrocha</taxon>
        <taxon>Ploima</taxon>
        <taxon>Brachionidae</taxon>
        <taxon>Brachionus</taxon>
    </lineage>
</organism>
<name>A0A813MBG2_9BILA</name>
<evidence type="ECO:0000313" key="4">
    <source>
        <dbReference type="Proteomes" id="UP000663879"/>
    </source>
</evidence>
<feature type="compositionally biased region" description="Low complexity" evidence="1">
    <location>
        <begin position="396"/>
        <end position="408"/>
    </location>
</feature>
<feature type="region of interest" description="Disordered" evidence="1">
    <location>
        <begin position="1446"/>
        <end position="1467"/>
    </location>
</feature>
<keyword evidence="4" id="KW-1185">Reference proteome</keyword>
<dbReference type="PANTHER" id="PTHR37001">
    <property type="entry name" value="PHOSPHORYN, PUTATIVE-RELATED-RELATED"/>
    <property type="match status" value="1"/>
</dbReference>
<evidence type="ECO:0000256" key="1">
    <source>
        <dbReference type="SAM" id="MobiDB-lite"/>
    </source>
</evidence>
<dbReference type="Proteomes" id="UP000663879">
    <property type="component" value="Unassembled WGS sequence"/>
</dbReference>
<dbReference type="PANTHER" id="PTHR37001:SF8">
    <property type="entry name" value="PROTEIN CBG01535"/>
    <property type="match status" value="1"/>
</dbReference>
<feature type="chain" id="PRO_5032643590" evidence="2">
    <location>
        <begin position="20"/>
        <end position="1736"/>
    </location>
</feature>
<feature type="compositionally biased region" description="Low complexity" evidence="1">
    <location>
        <begin position="576"/>
        <end position="585"/>
    </location>
</feature>
<keyword evidence="2" id="KW-0732">Signal</keyword>
<feature type="non-terminal residue" evidence="3">
    <location>
        <position position="1"/>
    </location>
</feature>
<dbReference type="InterPro" id="IPR053337">
    <property type="entry name" value="AT-2_adhesin"/>
</dbReference>
<feature type="region of interest" description="Disordered" evidence="1">
    <location>
        <begin position="396"/>
        <end position="418"/>
    </location>
</feature>
<evidence type="ECO:0000313" key="3">
    <source>
        <dbReference type="EMBL" id="CAF0708405.1"/>
    </source>
</evidence>
<evidence type="ECO:0000256" key="2">
    <source>
        <dbReference type="SAM" id="SignalP"/>
    </source>
</evidence>
<proteinExistence type="predicted"/>
<dbReference type="OrthoDB" id="10683303at2759"/>
<sequence length="1736" mass="194788">PYFILISLTFIVHYGFIASNEFCKIPIKSLSEKGLELIETLRQNKTTTLNTKFNISSTFEQIYENVFKDLYGKYFSSIVTTPQIKLLNEANKYYVVPSVNISWEVKNPSNESNLKIIDQMNSLTLEGLFRATAKDSKLEDYLDTQSIHDCNGTTIEIIECNSTQTKTECKEFQCKLNITCEKNENTTTRKPTAEPTKDMSKTSTNLVSLSTSTKFPEPNNTLLYGSIIIEQFCSLPIKNSIKGEEFILTLQSNKTFIELYKFDIYESLKKLYENIFRDLFGTKLNSLNVTNVKVEFDVINAVYKIKPILNVSWSIFLPNETINDLISIINKTDIRPSFFKYFNQSGLQEFIITTDKSLCELEDFSGFECSIQSGSCNPLVRTTATQILSTTTISTRTSSTNTSTSKFSLPFSTSTEPSSISQQTSLISYSITQSSSSDSTGLSTTRFSTLSSSLTSETQSSSSSSTVPSKFSSSSASQTQFSSSSSNIFSTFGTSSTLGTKSSSSFNSTQFSTLSSFPTSATQSSSSNSTVPSKFSSSSASRTQLSSSSSNIFSTFGTSSTSATVTQSLSTFSTVSSVPSSVSTSPNRNSTISVTTPQTLSSSSSRTTPVVTISSTTRPITQTTQRPVPITIDSTGFYYIIINFIIVHICPLSNNNIGLIQEFNQNNFVYLNSTFMLQTYYFDFVFRVFDNLRCIFYDLPSFDEIFFQKIRNNGTCIDVGLIINFLIDNRNFTNDENLAKLIVSNNFLSLNLTYISHDMTEPIWINENATINQTRCSSNSFNQTNECTTCIAKLTDRENCPGSSVKNSLVQIVNENLEKNLNLTEPLKIISPTVANMTKYKVTGSNYTIIRTNDSSLVNILNTQRFVSRALNPILENINSMIIKNLRMSMGNILDSVDGTRFTKKGPSPQFPGFTEYFMSSNFNFMRTNETYDENDLIILQSLLSQAIIRINFVQVFQNTPLTFNRINNESVQFDWQLCYTKSIANSDFCQVCQSNSMSNNFDCSITKSVSVNTTHNFMVTDAVYFNYNSTELSLSNDINNIIIGQNLKPKDILLRYYLQVQLYEVLKKYLQQNDNIFISVQFKSDLKNSNLIWTNFYIELTNQNFSDIYLTQALFQQTFQSINFVEFFWPEGRLNMSSQVSIKQNFCINSVCKTCDSFFGRLDQATCSCSVEENLKSRRKRSLSKELNNDFETTLNDENEKEETSKMTTQLPTPTFGITKKQETEPNLLNIISTLAKTTTSIEPFFSTTDEEQDNKETSSTTLNRITSKDPNLAITINIDDEKPTQISSTVLAKTTTRDGSISNRVSLPDLISRIPILTTTTTDQDLTSDYSTYYDEYNTEKTSSFQFSSSTLRTQITKSTSDNNLDLTKSQIFETDEINLIATLQTNSSSSKKTTTNPEFTTNEVDFLTDYSTTNEEDIQTSSTKKSVLTSSLPTVIVLSSSSKPKTTQSLSTTSTSRKTSTNNDITDYENTEDLEIITDVLINTKSSNAITLSSTKKLSQQPTRIAEISTTNTQFTDYEYYTEIITEIVDYSDYDTVTELTDSEYLIETVASTQKPMISSSKSSSTGTLKTSSLSSSLSTFLPITPPKCLVYSNRKTNVTLNNLFLISLSNIPNINGTLSIFEDMIKLIVFDPLGVVAKNNNFMKIRFNFKEKMVESTIDLAFVPLKNKASFDLHLLVINTFKSINLTSAFRIINLPITYNQTSLIEQTYCDNQNKCSKCTSVFSDNSRIDCF</sequence>
<feature type="region of interest" description="Disordered" evidence="1">
    <location>
        <begin position="519"/>
        <end position="544"/>
    </location>
</feature>
<reference evidence="3" key="1">
    <citation type="submission" date="2021-02" db="EMBL/GenBank/DDBJ databases">
        <authorList>
            <person name="Nowell W R."/>
        </authorList>
    </citation>
    <scope>NUCLEOTIDE SEQUENCE</scope>
    <source>
        <strain evidence="3">Ploen Becks lab</strain>
    </source>
</reference>
<protein>
    <submittedName>
        <fullName evidence="3">Uncharacterized protein</fullName>
    </submittedName>
</protein>
<feature type="compositionally biased region" description="Low complexity" evidence="1">
    <location>
        <begin position="593"/>
        <end position="607"/>
    </location>
</feature>
<feature type="signal peptide" evidence="2">
    <location>
        <begin position="1"/>
        <end position="19"/>
    </location>
</feature>
<dbReference type="EMBL" id="CAJNOC010000032">
    <property type="protein sequence ID" value="CAF0708405.1"/>
    <property type="molecule type" value="Genomic_DNA"/>
</dbReference>